<comment type="caution">
    <text evidence="1">The sequence shown here is derived from an EMBL/GenBank/DDBJ whole genome shotgun (WGS) entry which is preliminary data.</text>
</comment>
<dbReference type="EMBL" id="JAEPBG010000008">
    <property type="protein sequence ID" value="MBK4736573.1"/>
    <property type="molecule type" value="Genomic_DNA"/>
</dbReference>
<proteinExistence type="predicted"/>
<evidence type="ECO:0000313" key="2">
    <source>
        <dbReference type="Proteomes" id="UP000622890"/>
    </source>
</evidence>
<accession>A0A934W8A2</accession>
<dbReference type="AlphaFoldDB" id="A0A934W8A2"/>
<evidence type="ECO:0008006" key="3">
    <source>
        <dbReference type="Google" id="ProtNLM"/>
    </source>
</evidence>
<sequence length="147" mass="15947">MFSAMPSSSVVCAVALTGAARLSLAQSAVPVKPQVAPNGISYVSGGAGEAQQQAMRAAMQDYILHLLFVRPKSGEYLSNVKIRVDHKGQGRNDEYMLDVSSAGPMLFVQLPDGSYRVRAEHGGQVQTKAITIRCDEPKELVYYFPEK</sequence>
<dbReference type="RefSeq" id="WP_200594153.1">
    <property type="nucleotide sequence ID" value="NZ_JAEPBG010000008.1"/>
</dbReference>
<protein>
    <recommendedName>
        <fullName evidence="3">Carboxypeptidase regulatory-like domain-containing protein</fullName>
    </recommendedName>
</protein>
<gene>
    <name evidence="1" type="ORF">JJB74_18265</name>
</gene>
<organism evidence="1 2">
    <name type="scientific">Noviherbaspirillum pedocola</name>
    <dbReference type="NCBI Taxonomy" id="2801341"/>
    <lineage>
        <taxon>Bacteria</taxon>
        <taxon>Pseudomonadati</taxon>
        <taxon>Pseudomonadota</taxon>
        <taxon>Betaproteobacteria</taxon>
        <taxon>Burkholderiales</taxon>
        <taxon>Oxalobacteraceae</taxon>
        <taxon>Noviherbaspirillum</taxon>
    </lineage>
</organism>
<reference evidence="1" key="1">
    <citation type="submission" date="2021-01" db="EMBL/GenBank/DDBJ databases">
        <title>Genome sequence of strain Noviherbaspirillum sp. DKR-6.</title>
        <authorList>
            <person name="Chaudhary D.K."/>
        </authorList>
    </citation>
    <scope>NUCLEOTIDE SEQUENCE</scope>
    <source>
        <strain evidence="1">DKR-6</strain>
    </source>
</reference>
<evidence type="ECO:0000313" key="1">
    <source>
        <dbReference type="EMBL" id="MBK4736573.1"/>
    </source>
</evidence>
<keyword evidence="2" id="KW-1185">Reference proteome</keyword>
<dbReference type="Proteomes" id="UP000622890">
    <property type="component" value="Unassembled WGS sequence"/>
</dbReference>
<name>A0A934W8A2_9BURK</name>